<dbReference type="PANTHER" id="PTHR43022">
    <property type="entry name" value="PROTEIN SMF"/>
    <property type="match status" value="1"/>
</dbReference>
<dbReference type="Gene3D" id="3.40.50.450">
    <property type="match status" value="1"/>
</dbReference>
<dbReference type="Proteomes" id="UP000283374">
    <property type="component" value="Unassembled WGS sequence"/>
</dbReference>
<dbReference type="Pfam" id="PF02481">
    <property type="entry name" value="DNA_processg_A"/>
    <property type="match status" value="1"/>
</dbReference>
<accession>A0A413RMN2</accession>
<comment type="caution">
    <text evidence="4">The sequence shown here is derived from an EMBL/GenBank/DDBJ whole genome shotgun (WGS) entry which is preliminary data.</text>
</comment>
<evidence type="ECO:0000313" key="5">
    <source>
        <dbReference type="Proteomes" id="UP000283374"/>
    </source>
</evidence>
<feature type="compositionally biased region" description="Basic and acidic residues" evidence="2">
    <location>
        <begin position="117"/>
        <end position="134"/>
    </location>
</feature>
<feature type="region of interest" description="Disordered" evidence="2">
    <location>
        <begin position="79"/>
        <end position="139"/>
    </location>
</feature>
<feature type="compositionally biased region" description="Low complexity" evidence="2">
    <location>
        <begin position="82"/>
        <end position="100"/>
    </location>
</feature>
<sequence>MGSGLDDRAARAAWSGLAEPGDLVAGALVATLGAVDALRLVVLATDVGVRAAWAEVTGEAPGGRDREQDGALWAVPEHVDARASTARPTTARPSTARPSTDPQRADALRVEAAPADSPRDDPRRVDPSRAHRAEQGAASWPGGVRLARAAERWGLRLRDAEPSRRLAALATLGGSFVVPGDPGWPVGLDDLGAAAPFGLWVRGEADLGALLARSVAIVGSRASTTYGERVAVDLAAGAVDARACVVSGGAYGIDAAAHRGALSRGGRTVVLLAGGVDRAYPAGNARIFEAAVGGGGALVAEVPPGSVPTKGRFLQRNRVIAAAARATVVVEAAWRSGAMSTAHHAARLLRPVGAVPGPVTSVASAGCHRLLREGSAVCVTDAAELMDLAGLVGSDLVPERVGPPRLADGLDPGVVRVLDALPRRMGVPVEDVAARAGVTLGEARAALGLLEFDGLAVRDGDRWRVRPN</sequence>
<dbReference type="InterPro" id="IPR057666">
    <property type="entry name" value="DrpA_SLOG"/>
</dbReference>
<dbReference type="AlphaFoldDB" id="A0A413RMN2"/>
<organism evidence="4 5">
    <name type="scientific">Cellulomonas rhizosphaerae</name>
    <dbReference type="NCBI Taxonomy" id="2293719"/>
    <lineage>
        <taxon>Bacteria</taxon>
        <taxon>Bacillati</taxon>
        <taxon>Actinomycetota</taxon>
        <taxon>Actinomycetes</taxon>
        <taxon>Micrococcales</taxon>
        <taxon>Cellulomonadaceae</taxon>
        <taxon>Cellulomonas</taxon>
    </lineage>
</organism>
<evidence type="ECO:0000256" key="2">
    <source>
        <dbReference type="SAM" id="MobiDB-lite"/>
    </source>
</evidence>
<dbReference type="InterPro" id="IPR003488">
    <property type="entry name" value="DprA"/>
</dbReference>
<dbReference type="PANTHER" id="PTHR43022:SF1">
    <property type="entry name" value="PROTEIN SMF"/>
    <property type="match status" value="1"/>
</dbReference>
<evidence type="ECO:0000259" key="3">
    <source>
        <dbReference type="Pfam" id="PF02481"/>
    </source>
</evidence>
<evidence type="ECO:0000256" key="1">
    <source>
        <dbReference type="ARBA" id="ARBA00006525"/>
    </source>
</evidence>
<dbReference type="SUPFAM" id="SSF102405">
    <property type="entry name" value="MCP/YpsA-like"/>
    <property type="match status" value="1"/>
</dbReference>
<name>A0A413RMN2_9CELL</name>
<keyword evidence="5" id="KW-1185">Reference proteome</keyword>
<proteinExistence type="inferred from homology"/>
<gene>
    <name evidence="4" type="primary">dprA</name>
    <name evidence="4" type="ORF">D1825_07775</name>
</gene>
<dbReference type="EMBL" id="QWKP01000177">
    <property type="protein sequence ID" value="RHA41997.1"/>
    <property type="molecule type" value="Genomic_DNA"/>
</dbReference>
<dbReference type="GO" id="GO:0009294">
    <property type="term" value="P:DNA-mediated transformation"/>
    <property type="evidence" value="ECO:0007669"/>
    <property type="project" value="InterPro"/>
</dbReference>
<reference evidence="4 5" key="1">
    <citation type="submission" date="2018-08" db="EMBL/GenBank/DDBJ databases">
        <title>Cellulomonas rhizosphaerae sp. nov., a novel actinomycete isolated from soil.</title>
        <authorList>
            <person name="Tian Y."/>
        </authorList>
    </citation>
    <scope>NUCLEOTIDE SEQUENCE [LARGE SCALE GENOMIC DNA]</scope>
    <source>
        <strain evidence="4 5">NEAU-TCZ24</strain>
    </source>
</reference>
<comment type="similarity">
    <text evidence="1">Belongs to the DprA/Smf family.</text>
</comment>
<protein>
    <submittedName>
        <fullName evidence="4">DNA-protecting protein DprA</fullName>
    </submittedName>
</protein>
<dbReference type="NCBIfam" id="TIGR00732">
    <property type="entry name" value="dprA"/>
    <property type="match status" value="1"/>
</dbReference>
<evidence type="ECO:0000313" key="4">
    <source>
        <dbReference type="EMBL" id="RHA41997.1"/>
    </source>
</evidence>
<feature type="domain" description="Smf/DprA SLOG" evidence="3">
    <location>
        <begin position="176"/>
        <end position="387"/>
    </location>
</feature>
<dbReference type="OrthoDB" id="9785707at2"/>